<feature type="compositionally biased region" description="Polar residues" evidence="1">
    <location>
        <begin position="333"/>
        <end position="343"/>
    </location>
</feature>
<protein>
    <submittedName>
        <fullName evidence="3">Uncharacterized protein</fullName>
    </submittedName>
</protein>
<keyword evidence="2" id="KW-0812">Transmembrane</keyword>
<organism evidence="3 4">
    <name type="scientific">Penicillium subrubescens</name>
    <dbReference type="NCBI Taxonomy" id="1316194"/>
    <lineage>
        <taxon>Eukaryota</taxon>
        <taxon>Fungi</taxon>
        <taxon>Dikarya</taxon>
        <taxon>Ascomycota</taxon>
        <taxon>Pezizomycotina</taxon>
        <taxon>Eurotiomycetes</taxon>
        <taxon>Eurotiomycetidae</taxon>
        <taxon>Eurotiales</taxon>
        <taxon>Aspergillaceae</taxon>
        <taxon>Penicillium</taxon>
    </lineage>
</organism>
<evidence type="ECO:0000256" key="2">
    <source>
        <dbReference type="SAM" id="Phobius"/>
    </source>
</evidence>
<evidence type="ECO:0000256" key="1">
    <source>
        <dbReference type="SAM" id="MobiDB-lite"/>
    </source>
</evidence>
<proteinExistence type="predicted"/>
<dbReference type="STRING" id="1316194.A0A1Q5SZV3"/>
<accession>A0A1Q5SZV3</accession>
<comment type="caution">
    <text evidence="3">The sequence shown here is derived from an EMBL/GenBank/DDBJ whole genome shotgun (WGS) entry which is preliminary data.</text>
</comment>
<keyword evidence="2" id="KW-1133">Transmembrane helix</keyword>
<dbReference type="Proteomes" id="UP000186955">
    <property type="component" value="Unassembled WGS sequence"/>
</dbReference>
<feature type="transmembrane region" description="Helical" evidence="2">
    <location>
        <begin position="231"/>
        <end position="253"/>
    </location>
</feature>
<feature type="region of interest" description="Disordered" evidence="1">
    <location>
        <begin position="261"/>
        <end position="343"/>
    </location>
</feature>
<evidence type="ECO:0000313" key="3">
    <source>
        <dbReference type="EMBL" id="OKO93365.1"/>
    </source>
</evidence>
<keyword evidence="4" id="KW-1185">Reference proteome</keyword>
<feature type="region of interest" description="Disordered" evidence="1">
    <location>
        <begin position="200"/>
        <end position="225"/>
    </location>
</feature>
<sequence>MTTATAATSAAIPLTTVFTPPASCTSVNLVSSDCSKSTCDGLYNIVQTTDTNCYPSGWATTATWFSPGLYCPTGYTVNDTNVVTSGLGITETQARCCPSYDAPAESCLPYAKSPIIANLSDSNRGYAFATQLQAPWWTPEPCTKISTTTTVLEFTILGATPTTTTAITYKNPIIHAYPIELRWQSTDSVDGGVKSSATVELTSSSGTSATSTSTSTGGASTSTGLSTGAKAGIGVGVAAAAIIAIILSLLFWVRRRRNQKAVSTLPSAGHTRGGSIFKKTPQQEPVELPTYTPELHGSFSPHSELDSSDRGFSERGYSEHGHSEGARSEFGQIESQMQRSPRA</sequence>
<name>A0A1Q5SZV3_9EURO</name>
<reference evidence="3 4" key="1">
    <citation type="submission" date="2016-10" db="EMBL/GenBank/DDBJ databases">
        <title>Genome sequence of the ascomycete fungus Penicillium subrubescens.</title>
        <authorList>
            <person name="De Vries R.P."/>
            <person name="Peng M."/>
            <person name="Dilokpimol A."/>
            <person name="Hilden K."/>
            <person name="Makela M.R."/>
            <person name="Grigoriev I."/>
            <person name="Riley R."/>
            <person name="Granchi Z."/>
        </authorList>
    </citation>
    <scope>NUCLEOTIDE SEQUENCE [LARGE SCALE GENOMIC DNA]</scope>
    <source>
        <strain evidence="3 4">CBS 132785</strain>
    </source>
</reference>
<evidence type="ECO:0000313" key="4">
    <source>
        <dbReference type="Proteomes" id="UP000186955"/>
    </source>
</evidence>
<feature type="compositionally biased region" description="Basic and acidic residues" evidence="1">
    <location>
        <begin position="303"/>
        <end position="327"/>
    </location>
</feature>
<dbReference type="AlphaFoldDB" id="A0A1Q5SZV3"/>
<keyword evidence="2" id="KW-0472">Membrane</keyword>
<dbReference type="EMBL" id="MNBE01000725">
    <property type="protein sequence ID" value="OKO93365.1"/>
    <property type="molecule type" value="Genomic_DNA"/>
</dbReference>
<feature type="compositionally biased region" description="Low complexity" evidence="1">
    <location>
        <begin position="201"/>
        <end position="225"/>
    </location>
</feature>
<gene>
    <name evidence="3" type="ORF">PENSUB_12428</name>
</gene>